<dbReference type="AlphaFoldDB" id="A0A1W6ZLZ3"/>
<proteinExistence type="predicted"/>
<evidence type="ECO:0000313" key="2">
    <source>
        <dbReference type="Proteomes" id="UP000194137"/>
    </source>
</evidence>
<dbReference type="EMBL" id="CP021112">
    <property type="protein sequence ID" value="ARP98140.1"/>
    <property type="molecule type" value="Genomic_DNA"/>
</dbReference>
<reference evidence="1 2" key="1">
    <citation type="submission" date="2017-05" db="EMBL/GenBank/DDBJ databases">
        <title>Full genome sequence of Pseudorhodoplanes sinuspersici.</title>
        <authorList>
            <person name="Dastgheib S.M.M."/>
            <person name="Shavandi M."/>
            <person name="Tirandaz H."/>
        </authorList>
    </citation>
    <scope>NUCLEOTIDE SEQUENCE [LARGE SCALE GENOMIC DNA]</scope>
    <source>
        <strain evidence="1 2">RIPI110</strain>
    </source>
</reference>
<name>A0A1W6ZLZ3_9HYPH</name>
<gene>
    <name evidence="1" type="ORF">CAK95_02870</name>
</gene>
<sequence length="226" mass="25775">MGGETVSTIPHEDLAFLEKPENAYLTKAQILKWEEGRTFHTDWAAHHFFNWAELLHPLRDRRVRIVEVGSWEGRSALCFLNVLPHSTIVCIDPFAGNVEHHENPYFADLARKSEQQFDHNLAGYEARIEKIVGSSAEVLPRLGAAGRRFDVAYIDGSHIAADVYRDAVMAWSLLDRGGIAIFDDYEWPLMDTEEERPKLGVDMFLAAIPGQYRELHRGYQIAIEKV</sequence>
<keyword evidence="2" id="KW-1185">Reference proteome</keyword>
<organism evidence="1 2">
    <name type="scientific">Pseudorhodoplanes sinuspersici</name>
    <dbReference type="NCBI Taxonomy" id="1235591"/>
    <lineage>
        <taxon>Bacteria</taxon>
        <taxon>Pseudomonadati</taxon>
        <taxon>Pseudomonadota</taxon>
        <taxon>Alphaproteobacteria</taxon>
        <taxon>Hyphomicrobiales</taxon>
        <taxon>Pseudorhodoplanes</taxon>
    </lineage>
</organism>
<protein>
    <recommendedName>
        <fullName evidence="3">Methyltransferase</fullName>
    </recommendedName>
</protein>
<evidence type="ECO:0008006" key="3">
    <source>
        <dbReference type="Google" id="ProtNLM"/>
    </source>
</evidence>
<dbReference type="InterPro" id="IPR029063">
    <property type="entry name" value="SAM-dependent_MTases_sf"/>
</dbReference>
<dbReference type="KEGG" id="psin:CAK95_02870"/>
<accession>A0A1W6ZLZ3</accession>
<dbReference type="Proteomes" id="UP000194137">
    <property type="component" value="Chromosome"/>
</dbReference>
<dbReference type="Pfam" id="PF13578">
    <property type="entry name" value="Methyltransf_24"/>
    <property type="match status" value="1"/>
</dbReference>
<dbReference type="STRING" id="1235591.CAK95_02870"/>
<dbReference type="SUPFAM" id="SSF53335">
    <property type="entry name" value="S-adenosyl-L-methionine-dependent methyltransferases"/>
    <property type="match status" value="1"/>
</dbReference>
<dbReference type="Gene3D" id="3.40.50.150">
    <property type="entry name" value="Vaccinia Virus protein VP39"/>
    <property type="match status" value="1"/>
</dbReference>
<evidence type="ECO:0000313" key="1">
    <source>
        <dbReference type="EMBL" id="ARP98140.1"/>
    </source>
</evidence>